<dbReference type="CDD" id="cd02020">
    <property type="entry name" value="CMPK"/>
    <property type="match status" value="1"/>
</dbReference>
<evidence type="ECO:0000256" key="7">
    <source>
        <dbReference type="ARBA" id="ARBA00048478"/>
    </source>
</evidence>
<protein>
    <recommendedName>
        <fullName evidence="8">Cytidylate kinase</fullName>
        <shortName evidence="8">CK</shortName>
        <ecNumber evidence="8">2.7.4.25</ecNumber>
    </recommendedName>
    <alternativeName>
        <fullName evidence="8">Cytidine monophosphate kinase</fullName>
        <shortName evidence="8">CMP kinase</shortName>
    </alternativeName>
</protein>
<evidence type="ECO:0000256" key="6">
    <source>
        <dbReference type="ARBA" id="ARBA00047615"/>
    </source>
</evidence>
<dbReference type="InterPro" id="IPR011994">
    <property type="entry name" value="Cytidylate_kinase_dom"/>
</dbReference>
<dbReference type="AlphaFoldDB" id="A0A098RYB7"/>
<dbReference type="Pfam" id="PF02224">
    <property type="entry name" value="Cytidylate_kin"/>
    <property type="match status" value="1"/>
</dbReference>
<comment type="caution">
    <text evidence="10">The sequence shown here is derived from an EMBL/GenBank/DDBJ whole genome shotgun (WGS) entry which is preliminary data.</text>
</comment>
<name>A0A098RYB7_9BACT</name>
<comment type="subcellular location">
    <subcellularLocation>
        <location evidence="8">Cytoplasm</location>
    </subcellularLocation>
</comment>
<comment type="catalytic activity">
    <reaction evidence="7 8">
        <text>CMP + ATP = CDP + ADP</text>
        <dbReference type="Rhea" id="RHEA:11600"/>
        <dbReference type="ChEBI" id="CHEBI:30616"/>
        <dbReference type="ChEBI" id="CHEBI:58069"/>
        <dbReference type="ChEBI" id="CHEBI:60377"/>
        <dbReference type="ChEBI" id="CHEBI:456216"/>
        <dbReference type="EC" id="2.7.4.25"/>
    </reaction>
</comment>
<dbReference type="SUPFAM" id="SSF52540">
    <property type="entry name" value="P-loop containing nucleoside triphosphate hydrolases"/>
    <property type="match status" value="1"/>
</dbReference>
<comment type="catalytic activity">
    <reaction evidence="6 8">
        <text>dCMP + ATP = dCDP + ADP</text>
        <dbReference type="Rhea" id="RHEA:25094"/>
        <dbReference type="ChEBI" id="CHEBI:30616"/>
        <dbReference type="ChEBI" id="CHEBI:57566"/>
        <dbReference type="ChEBI" id="CHEBI:58593"/>
        <dbReference type="ChEBI" id="CHEBI:456216"/>
        <dbReference type="EC" id="2.7.4.25"/>
    </reaction>
</comment>
<dbReference type="RefSeq" id="WP_044229180.1">
    <property type="nucleotide sequence ID" value="NZ_JBKAGJ010000011.1"/>
</dbReference>
<evidence type="ECO:0000256" key="8">
    <source>
        <dbReference type="HAMAP-Rule" id="MF_00238"/>
    </source>
</evidence>
<dbReference type="GO" id="GO:0036430">
    <property type="term" value="F:CMP kinase activity"/>
    <property type="evidence" value="ECO:0007669"/>
    <property type="project" value="RHEA"/>
</dbReference>
<evidence type="ECO:0000256" key="1">
    <source>
        <dbReference type="ARBA" id="ARBA00009427"/>
    </source>
</evidence>
<dbReference type="GO" id="GO:0005829">
    <property type="term" value="C:cytosol"/>
    <property type="evidence" value="ECO:0007669"/>
    <property type="project" value="TreeGrafter"/>
</dbReference>
<dbReference type="EMBL" id="JPOS01000092">
    <property type="protein sequence ID" value="KGE85174.1"/>
    <property type="molecule type" value="Genomic_DNA"/>
</dbReference>
<dbReference type="HAMAP" id="MF_00238">
    <property type="entry name" value="Cytidyl_kinase_type1"/>
    <property type="match status" value="1"/>
</dbReference>
<dbReference type="PANTHER" id="PTHR21299">
    <property type="entry name" value="CYTIDYLATE KINASE/PANTOATE-BETA-ALANINE LIGASE"/>
    <property type="match status" value="1"/>
</dbReference>
<dbReference type="GO" id="GO:0006220">
    <property type="term" value="P:pyrimidine nucleotide metabolic process"/>
    <property type="evidence" value="ECO:0007669"/>
    <property type="project" value="UniProtKB-UniRule"/>
</dbReference>
<keyword evidence="3 8" id="KW-0547">Nucleotide-binding</keyword>
<evidence type="ECO:0000256" key="5">
    <source>
        <dbReference type="ARBA" id="ARBA00022840"/>
    </source>
</evidence>
<dbReference type="GO" id="GO:0015949">
    <property type="term" value="P:nucleobase-containing small molecule interconversion"/>
    <property type="evidence" value="ECO:0007669"/>
    <property type="project" value="TreeGrafter"/>
</dbReference>
<comment type="similarity">
    <text evidence="1 8">Belongs to the cytidylate kinase family. Type 1 subfamily.</text>
</comment>
<evidence type="ECO:0000259" key="9">
    <source>
        <dbReference type="Pfam" id="PF02224"/>
    </source>
</evidence>
<evidence type="ECO:0000313" key="11">
    <source>
        <dbReference type="Proteomes" id="UP000029736"/>
    </source>
</evidence>
<organism evidence="10 11">
    <name type="scientific">Phaeodactylibacter xiamenensis</name>
    <dbReference type="NCBI Taxonomy" id="1524460"/>
    <lineage>
        <taxon>Bacteria</taxon>
        <taxon>Pseudomonadati</taxon>
        <taxon>Bacteroidota</taxon>
        <taxon>Saprospiria</taxon>
        <taxon>Saprospirales</taxon>
        <taxon>Haliscomenobacteraceae</taxon>
        <taxon>Phaeodactylibacter</taxon>
    </lineage>
</organism>
<keyword evidence="4 8" id="KW-0418">Kinase</keyword>
<proteinExistence type="inferred from homology"/>
<feature type="domain" description="Cytidylate kinase" evidence="9">
    <location>
        <begin position="6"/>
        <end position="213"/>
    </location>
</feature>
<keyword evidence="2 8" id="KW-0808">Transferase</keyword>
<dbReference type="InterPro" id="IPR027417">
    <property type="entry name" value="P-loop_NTPase"/>
</dbReference>
<dbReference type="NCBIfam" id="TIGR00017">
    <property type="entry name" value="cmk"/>
    <property type="match status" value="1"/>
</dbReference>
<evidence type="ECO:0000313" key="10">
    <source>
        <dbReference type="EMBL" id="KGE85174.1"/>
    </source>
</evidence>
<feature type="binding site" evidence="8">
    <location>
        <begin position="10"/>
        <end position="18"/>
    </location>
    <ligand>
        <name>ATP</name>
        <dbReference type="ChEBI" id="CHEBI:30616"/>
    </ligand>
</feature>
<gene>
    <name evidence="8" type="primary">cmk</name>
    <name evidence="10" type="ORF">IX84_29280</name>
</gene>
<dbReference type="InterPro" id="IPR003136">
    <property type="entry name" value="Cytidylate_kin"/>
</dbReference>
<dbReference type="Proteomes" id="UP000029736">
    <property type="component" value="Unassembled WGS sequence"/>
</dbReference>
<evidence type="ECO:0000256" key="2">
    <source>
        <dbReference type="ARBA" id="ARBA00022679"/>
    </source>
</evidence>
<reference evidence="10 11" key="1">
    <citation type="journal article" date="2014" name="Int. J. Syst. Evol. Microbiol.">
        <title>Phaeodactylibacter xiamenensis gen. nov., sp. nov., a member of the family Saprospiraceae isolated from the marine alga Phaeodactylum tricornutum.</title>
        <authorList>
            <person name="Chen Z.Jr."/>
            <person name="Lei X."/>
            <person name="Lai Q."/>
            <person name="Li Y."/>
            <person name="Zhang B."/>
            <person name="Zhang J."/>
            <person name="Zhang H."/>
            <person name="Yang L."/>
            <person name="Zheng W."/>
            <person name="Tian Y."/>
            <person name="Yu Z."/>
            <person name="Xu H.Jr."/>
            <person name="Zheng T."/>
        </authorList>
    </citation>
    <scope>NUCLEOTIDE SEQUENCE [LARGE SCALE GENOMIC DNA]</scope>
    <source>
        <strain evidence="10 11">KD52</strain>
    </source>
</reference>
<dbReference type="GO" id="GO:0005524">
    <property type="term" value="F:ATP binding"/>
    <property type="evidence" value="ECO:0007669"/>
    <property type="project" value="UniProtKB-UniRule"/>
</dbReference>
<dbReference type="EC" id="2.7.4.25" evidence="8"/>
<accession>A0A098RYB7</accession>
<keyword evidence="8" id="KW-0963">Cytoplasm</keyword>
<dbReference type="OrthoDB" id="9807434at2"/>
<dbReference type="STRING" id="1524460.IX84_29280"/>
<keyword evidence="11" id="KW-1185">Reference proteome</keyword>
<dbReference type="PANTHER" id="PTHR21299:SF2">
    <property type="entry name" value="CYTIDYLATE KINASE"/>
    <property type="match status" value="1"/>
</dbReference>
<dbReference type="CDD" id="cd02019">
    <property type="entry name" value="NK"/>
    <property type="match status" value="1"/>
</dbReference>
<evidence type="ECO:0000256" key="4">
    <source>
        <dbReference type="ARBA" id="ARBA00022777"/>
    </source>
</evidence>
<evidence type="ECO:0000256" key="3">
    <source>
        <dbReference type="ARBA" id="ARBA00022741"/>
    </source>
</evidence>
<sequence>MKKIIIAIDGYSSCGKSTLAKSLASHLGYTYIDSGAMYRAVTLFLLEHSIKVEDQDRVQTALKDINIRFADNNHTLLNGRDVESEIRQMSVSNYVSEVAAVPEVRRAMVSQQQQMGEERGIVMDGRDIGTVVFPKAELKIFLTADPEIRARRRYDELAQKGQEATLEAVKANLTHRDHIDSTREDSPLRQAADAVIIDNTLLNREEQLDRAIFLARQAGA</sequence>
<dbReference type="GO" id="GO:0036431">
    <property type="term" value="F:dCMP kinase activity"/>
    <property type="evidence" value="ECO:0007669"/>
    <property type="project" value="InterPro"/>
</dbReference>
<dbReference type="Gene3D" id="3.40.50.300">
    <property type="entry name" value="P-loop containing nucleotide triphosphate hydrolases"/>
    <property type="match status" value="1"/>
</dbReference>
<keyword evidence="5 8" id="KW-0067">ATP-binding</keyword>